<keyword evidence="2" id="KW-0645">Protease</keyword>
<accession>K7YQ35</accession>
<keyword evidence="5" id="KW-0788">Thiol protease</keyword>
<evidence type="ECO:0000256" key="5">
    <source>
        <dbReference type="ARBA" id="ARBA00022807"/>
    </source>
</evidence>
<keyword evidence="3" id="KW-0479">Metal-binding</keyword>
<dbReference type="CDD" id="cd08073">
    <property type="entry name" value="MPN_NLPC_P60"/>
    <property type="match status" value="1"/>
</dbReference>
<protein>
    <submittedName>
        <fullName evidence="9">Putative phage cell-wall peptidase</fullName>
    </submittedName>
</protein>
<dbReference type="EMBL" id="JX536274">
    <property type="protein sequence ID" value="AFX83912.1"/>
    <property type="molecule type" value="Genomic_DNA"/>
</dbReference>
<dbReference type="GO" id="GO:0008270">
    <property type="term" value="F:zinc ion binding"/>
    <property type="evidence" value="ECO:0007669"/>
    <property type="project" value="TreeGrafter"/>
</dbReference>
<dbReference type="PANTHER" id="PTHR34858">
    <property type="entry name" value="CYSO-CYSTEINE PEPTIDASE"/>
    <property type="match status" value="1"/>
</dbReference>
<dbReference type="GO" id="GO:0006508">
    <property type="term" value="P:proteolysis"/>
    <property type="evidence" value="ECO:0007669"/>
    <property type="project" value="UniProtKB-KW"/>
</dbReference>
<dbReference type="SUPFAM" id="SSF102712">
    <property type="entry name" value="JAB1/MPN domain"/>
    <property type="match status" value="1"/>
</dbReference>
<dbReference type="PROSITE" id="PS51935">
    <property type="entry name" value="NLPC_P60"/>
    <property type="match status" value="1"/>
</dbReference>
<dbReference type="SUPFAM" id="SSF54001">
    <property type="entry name" value="Cysteine proteinases"/>
    <property type="match status" value="1"/>
</dbReference>
<dbReference type="Gene3D" id="3.40.140.10">
    <property type="entry name" value="Cytidine Deaminase, domain 2"/>
    <property type="match status" value="1"/>
</dbReference>
<dbReference type="InterPro" id="IPR038765">
    <property type="entry name" value="Papain-like_cys_pep_sf"/>
</dbReference>
<evidence type="ECO:0000256" key="4">
    <source>
        <dbReference type="ARBA" id="ARBA00022801"/>
    </source>
</evidence>
<feature type="domain" description="NlpC/P60" evidence="8">
    <location>
        <begin position="89"/>
        <end position="233"/>
    </location>
</feature>
<evidence type="ECO:0000259" key="8">
    <source>
        <dbReference type="PROSITE" id="PS51935"/>
    </source>
</evidence>
<name>K7YQ35_9CAUD</name>
<evidence type="ECO:0000256" key="1">
    <source>
        <dbReference type="ARBA" id="ARBA00007074"/>
    </source>
</evidence>
<keyword evidence="6" id="KW-0862">Zinc</keyword>
<dbReference type="GO" id="GO:0008234">
    <property type="term" value="F:cysteine-type peptidase activity"/>
    <property type="evidence" value="ECO:0007669"/>
    <property type="project" value="UniProtKB-KW"/>
</dbReference>
<keyword evidence="7" id="KW-0482">Metalloprotease</keyword>
<reference evidence="9" key="1">
    <citation type="journal article" date="2013" name="Appl. Environ. Microbiol.">
        <title>Reconstruction of novel cyanobacterial siphovirus genomes from mediterranean metagenomic fosmids.</title>
        <authorList>
            <person name="Mizuno C.M."/>
            <person name="Rodriguez-Valera F."/>
            <person name="Garcia-Heredia I."/>
            <person name="Martin-Cuadrado A.B."/>
            <person name="Ghai R."/>
        </authorList>
    </citation>
    <scope>NUCLEOTIDE SEQUENCE</scope>
</reference>
<dbReference type="PANTHER" id="PTHR34858:SF1">
    <property type="entry name" value="CYSO-CYSTEINE PEPTIDASE"/>
    <property type="match status" value="1"/>
</dbReference>
<comment type="similarity">
    <text evidence="1">Belongs to the peptidase C40 family.</text>
</comment>
<dbReference type="InterPro" id="IPR051929">
    <property type="entry name" value="VirAsm_ModProt"/>
</dbReference>
<dbReference type="InterPro" id="IPR028090">
    <property type="entry name" value="JAB_dom_prok"/>
</dbReference>
<sequence length="242" mass="28065">MKLTDAMQATILQHAKDEFPREACGLIAVVKGRRRYFPCRNIARTPDEHFVLDGWHEIEEHGEVVSIVHSHPKTNPRPSTADRVACEKTGLPWFIVNPQTEAWGYCEPEGFELPYIGREFVHGIVDCYSLVRDFFQREYGITLHDYHRRDDWWHNGQNMYVDNFEKEGFSRVPTEEMQRGDLLLVSMRSTVPNHAAIYLGDQQILHHVQGRLSSRDVLGGYYLKSCDRVIRHESRQGLRGSA</sequence>
<evidence type="ECO:0000256" key="2">
    <source>
        <dbReference type="ARBA" id="ARBA00022670"/>
    </source>
</evidence>
<gene>
    <name evidence="9" type="ORF">MedDCM-OCT-S15-C5-cds15</name>
</gene>
<dbReference type="Gene3D" id="3.90.1720.10">
    <property type="entry name" value="endopeptidase domain like (from Nostoc punctiforme)"/>
    <property type="match status" value="1"/>
</dbReference>
<dbReference type="InterPro" id="IPR000064">
    <property type="entry name" value="NLP_P60_dom"/>
</dbReference>
<proteinExistence type="inferred from homology"/>
<organism evidence="9">
    <name type="scientific">uncultured Mediterranean phage MEDS5 group</name>
    <dbReference type="NCBI Taxonomy" id="1262075"/>
    <lineage>
        <taxon>Viruses</taxon>
        <taxon>Duplodnaviria</taxon>
        <taxon>Heunggongvirae</taxon>
        <taxon>Uroviricota</taxon>
        <taxon>Caudoviricetes</taxon>
        <taxon>environmental samples</taxon>
    </lineage>
</organism>
<dbReference type="Pfam" id="PF14464">
    <property type="entry name" value="Prok-JAB"/>
    <property type="match status" value="1"/>
</dbReference>
<evidence type="ECO:0000256" key="3">
    <source>
        <dbReference type="ARBA" id="ARBA00022723"/>
    </source>
</evidence>
<evidence type="ECO:0000256" key="7">
    <source>
        <dbReference type="ARBA" id="ARBA00023049"/>
    </source>
</evidence>
<keyword evidence="4" id="KW-0378">Hydrolase</keyword>
<dbReference type="GO" id="GO:0001897">
    <property type="term" value="P:symbiont-mediated cytolysis of host cell"/>
    <property type="evidence" value="ECO:0007669"/>
    <property type="project" value="UniProtKB-ARBA"/>
</dbReference>
<dbReference type="Pfam" id="PF00877">
    <property type="entry name" value="NLPC_P60"/>
    <property type="match status" value="1"/>
</dbReference>
<evidence type="ECO:0000256" key="6">
    <source>
        <dbReference type="ARBA" id="ARBA00022833"/>
    </source>
</evidence>
<dbReference type="GO" id="GO:0008235">
    <property type="term" value="F:metalloexopeptidase activity"/>
    <property type="evidence" value="ECO:0007669"/>
    <property type="project" value="TreeGrafter"/>
</dbReference>
<evidence type="ECO:0000313" key="9">
    <source>
        <dbReference type="EMBL" id="AFX83912.1"/>
    </source>
</evidence>